<dbReference type="GO" id="GO:0005524">
    <property type="term" value="F:ATP binding"/>
    <property type="evidence" value="ECO:0007669"/>
    <property type="project" value="UniProtKB-KW"/>
</dbReference>
<dbReference type="InterPro" id="IPR003439">
    <property type="entry name" value="ABC_transporter-like_ATP-bd"/>
</dbReference>
<dbReference type="CDD" id="cd03224">
    <property type="entry name" value="ABC_TM1139_LivF_branched"/>
    <property type="match status" value="1"/>
</dbReference>
<evidence type="ECO:0000259" key="6">
    <source>
        <dbReference type="PROSITE" id="PS50893"/>
    </source>
</evidence>
<dbReference type="SMART" id="SM00382">
    <property type="entry name" value="AAA"/>
    <property type="match status" value="1"/>
</dbReference>
<dbReference type="InterPro" id="IPR052156">
    <property type="entry name" value="BCAA_Transport_ATP-bd_LivF"/>
</dbReference>
<feature type="domain" description="ABC transporter" evidence="6">
    <location>
        <begin position="6"/>
        <end position="238"/>
    </location>
</feature>
<evidence type="ECO:0000256" key="1">
    <source>
        <dbReference type="ARBA" id="ARBA00005417"/>
    </source>
</evidence>
<dbReference type="PANTHER" id="PTHR43820:SF4">
    <property type="entry name" value="HIGH-AFFINITY BRANCHED-CHAIN AMINO ACID TRANSPORT ATP-BINDING PROTEIN LIVF"/>
    <property type="match status" value="1"/>
</dbReference>
<dbReference type="PANTHER" id="PTHR43820">
    <property type="entry name" value="HIGH-AFFINITY BRANCHED-CHAIN AMINO ACID TRANSPORT ATP-BINDING PROTEIN LIVF"/>
    <property type="match status" value="1"/>
</dbReference>
<dbReference type="InterPro" id="IPR017871">
    <property type="entry name" value="ABC_transporter-like_CS"/>
</dbReference>
<reference evidence="7 8" key="1">
    <citation type="submission" date="2019-04" db="EMBL/GenBank/DDBJ databases">
        <title>Mesorhizobium composti sp. nov., isolated from compost.</title>
        <authorList>
            <person name="Lin S.-Y."/>
            <person name="Hameed A."/>
            <person name="Hsieh Y.-T."/>
            <person name="Young C.-C."/>
        </authorList>
    </citation>
    <scope>NUCLEOTIDE SEQUENCE [LARGE SCALE GENOMIC DNA]</scope>
    <source>
        <strain evidence="7 8">CC-YTH430</strain>
    </source>
</reference>
<dbReference type="Pfam" id="PF00005">
    <property type="entry name" value="ABC_tran"/>
    <property type="match status" value="1"/>
</dbReference>
<organism evidence="7 8">
    <name type="scientific">Ollibium composti</name>
    <dbReference type="NCBI Taxonomy" id="2675109"/>
    <lineage>
        <taxon>Bacteria</taxon>
        <taxon>Pseudomonadati</taxon>
        <taxon>Pseudomonadota</taxon>
        <taxon>Alphaproteobacteria</taxon>
        <taxon>Hyphomicrobiales</taxon>
        <taxon>Phyllobacteriaceae</taxon>
        <taxon>Ollibium</taxon>
    </lineage>
</organism>
<dbReference type="PROSITE" id="PS50893">
    <property type="entry name" value="ABC_TRANSPORTER_2"/>
    <property type="match status" value="1"/>
</dbReference>
<dbReference type="EMBL" id="SSNY01000004">
    <property type="protein sequence ID" value="THF57800.1"/>
    <property type="molecule type" value="Genomic_DNA"/>
</dbReference>
<dbReference type="InterPro" id="IPR003593">
    <property type="entry name" value="AAA+_ATPase"/>
</dbReference>
<gene>
    <name evidence="7" type="ORF">E6C48_08620</name>
</gene>
<proteinExistence type="inferred from homology"/>
<protein>
    <submittedName>
        <fullName evidence="7">ABC transporter ATP-binding protein</fullName>
    </submittedName>
</protein>
<keyword evidence="3" id="KW-0547">Nucleotide-binding</keyword>
<keyword evidence="5" id="KW-0029">Amino-acid transport</keyword>
<evidence type="ECO:0000313" key="8">
    <source>
        <dbReference type="Proteomes" id="UP000306441"/>
    </source>
</evidence>
<evidence type="ECO:0000313" key="7">
    <source>
        <dbReference type="EMBL" id="THF57800.1"/>
    </source>
</evidence>
<keyword evidence="2" id="KW-0813">Transport</keyword>
<evidence type="ECO:0000256" key="4">
    <source>
        <dbReference type="ARBA" id="ARBA00022840"/>
    </source>
</evidence>
<accession>A0ABY2Q7R0</accession>
<comment type="similarity">
    <text evidence="1">Belongs to the ABC transporter superfamily.</text>
</comment>
<dbReference type="PROSITE" id="PS00211">
    <property type="entry name" value="ABC_TRANSPORTER_1"/>
    <property type="match status" value="1"/>
</dbReference>
<sequence>MANRLLEVSDLEVAYGDVRALWGVSIHVEAGSVVAIVGANGAGKTTLLRAISGLLPVRRGTIALGGASLAGPAPEAIARMGIAHVPEGRGLFRQMTVLENLELGAFQPKARANMRQALDKAYALFPRLKERAGQKAGSLSGGEQQMLAIARATMSDPKLLILDEPSIGLSPLVVQQMFSLIETLHRQGVTILLVEQNIHQALKIADYAFVLKTGEIAMQGTGAELIADPEIQKAYMGVLEL</sequence>
<keyword evidence="4 7" id="KW-0067">ATP-binding</keyword>
<evidence type="ECO:0000256" key="3">
    <source>
        <dbReference type="ARBA" id="ARBA00022741"/>
    </source>
</evidence>
<name>A0ABY2Q7R0_9HYPH</name>
<evidence type="ECO:0000256" key="2">
    <source>
        <dbReference type="ARBA" id="ARBA00022448"/>
    </source>
</evidence>
<dbReference type="SUPFAM" id="SSF52540">
    <property type="entry name" value="P-loop containing nucleoside triphosphate hydrolases"/>
    <property type="match status" value="1"/>
</dbReference>
<keyword evidence="8" id="KW-1185">Reference proteome</keyword>
<comment type="caution">
    <text evidence="7">The sequence shown here is derived from an EMBL/GenBank/DDBJ whole genome shotgun (WGS) entry which is preliminary data.</text>
</comment>
<evidence type="ECO:0000256" key="5">
    <source>
        <dbReference type="ARBA" id="ARBA00022970"/>
    </source>
</evidence>
<dbReference type="Gene3D" id="3.40.50.300">
    <property type="entry name" value="P-loop containing nucleotide triphosphate hydrolases"/>
    <property type="match status" value="1"/>
</dbReference>
<dbReference type="Proteomes" id="UP000306441">
    <property type="component" value="Unassembled WGS sequence"/>
</dbReference>
<dbReference type="InterPro" id="IPR027417">
    <property type="entry name" value="P-loop_NTPase"/>
</dbReference>